<dbReference type="InterPro" id="IPR029058">
    <property type="entry name" value="AB_hydrolase_fold"/>
</dbReference>
<dbReference type="Gene3D" id="3.40.50.1820">
    <property type="entry name" value="alpha/beta hydrolase"/>
    <property type="match status" value="1"/>
</dbReference>
<gene>
    <name evidence="2" type="ORF">DCL06_11850</name>
</gene>
<comment type="caution">
    <text evidence="2">The sequence shown here is derived from an EMBL/GenBank/DDBJ whole genome shotgun (WGS) entry which is preliminary data.</text>
</comment>
<dbReference type="SUPFAM" id="SSF53474">
    <property type="entry name" value="alpha/beta-Hydrolases"/>
    <property type="match status" value="1"/>
</dbReference>
<reference evidence="2 3" key="1">
    <citation type="journal article" date="2018" name="Nat. Biotechnol.">
        <title>A standardized bacterial taxonomy based on genome phylogeny substantially revises the tree of life.</title>
        <authorList>
            <person name="Parks D.H."/>
            <person name="Chuvochina M."/>
            <person name="Waite D.W."/>
            <person name="Rinke C."/>
            <person name="Skarshewski A."/>
            <person name="Chaumeil P.A."/>
            <person name="Hugenholtz P."/>
        </authorList>
    </citation>
    <scope>NUCLEOTIDE SEQUENCE [LARGE SCALE GENOMIC DNA]</scope>
    <source>
        <strain evidence="2">UBA9851</strain>
    </source>
</reference>
<dbReference type="GO" id="GO:0004806">
    <property type="term" value="F:triacylglycerol lipase activity"/>
    <property type="evidence" value="ECO:0007669"/>
    <property type="project" value="InterPro"/>
</dbReference>
<dbReference type="Pfam" id="PF03583">
    <property type="entry name" value="LIP"/>
    <property type="match status" value="1"/>
</dbReference>
<keyword evidence="1" id="KW-0732">Signal</keyword>
<evidence type="ECO:0000313" key="2">
    <source>
        <dbReference type="EMBL" id="HAF73377.1"/>
    </source>
</evidence>
<evidence type="ECO:0000313" key="3">
    <source>
        <dbReference type="Proteomes" id="UP000260925"/>
    </source>
</evidence>
<accession>A0A3B9QX31</accession>
<dbReference type="AlphaFoldDB" id="A0A3B9QX31"/>
<dbReference type="InterPro" id="IPR005152">
    <property type="entry name" value="Lipase_secreted"/>
</dbReference>
<dbReference type="PANTHER" id="PTHR34853:SF1">
    <property type="entry name" value="LIPASE 5"/>
    <property type="match status" value="1"/>
</dbReference>
<organism evidence="2 3">
    <name type="scientific">Corynebacterium variabile</name>
    <dbReference type="NCBI Taxonomy" id="1727"/>
    <lineage>
        <taxon>Bacteria</taxon>
        <taxon>Bacillati</taxon>
        <taxon>Actinomycetota</taxon>
        <taxon>Actinomycetes</taxon>
        <taxon>Mycobacteriales</taxon>
        <taxon>Corynebacteriaceae</taxon>
        <taxon>Corynebacterium</taxon>
    </lineage>
</organism>
<name>A0A3B9QX31_9CORY</name>
<evidence type="ECO:0000256" key="1">
    <source>
        <dbReference type="SAM" id="SignalP"/>
    </source>
</evidence>
<dbReference type="Gene3D" id="1.10.260.130">
    <property type="match status" value="1"/>
</dbReference>
<dbReference type="EMBL" id="DMDD01000282">
    <property type="protein sequence ID" value="HAF73377.1"/>
    <property type="molecule type" value="Genomic_DNA"/>
</dbReference>
<dbReference type="PANTHER" id="PTHR34853">
    <property type="match status" value="1"/>
</dbReference>
<protein>
    <submittedName>
        <fullName evidence="2">Triacylglycerol lipase</fullName>
    </submittedName>
</protein>
<dbReference type="GO" id="GO:0016042">
    <property type="term" value="P:lipid catabolic process"/>
    <property type="evidence" value="ECO:0007669"/>
    <property type="project" value="InterPro"/>
</dbReference>
<feature type="signal peptide" evidence="1">
    <location>
        <begin position="1"/>
        <end position="31"/>
    </location>
</feature>
<dbReference type="Proteomes" id="UP000260925">
    <property type="component" value="Unassembled WGS sequence"/>
</dbReference>
<proteinExistence type="predicted"/>
<feature type="chain" id="PRO_5038708180" evidence="1">
    <location>
        <begin position="32"/>
        <end position="463"/>
    </location>
</feature>
<sequence length="463" mass="47827">MNPHSTVHSLRRRACAALLVPALGLGTAVVAAPVAGAGAAATAGTAAATEIATVPGDADFFALPDAADAASADLASLAPGTPLKQRSVPARINNLGDMPVTMTQIQYRTTTVTGEPTVAVTSVLQPPVGVQRTGDTVMYASFYDSMNPEDGPSRVLARGAQSGMLVDAEAAFVTPLLAAGHTVVMPDIQGERGVFAVGREYGQIILDGLRASRDTPAAGVAADSKTALTGYSGGSIGTGWAGIIADDYAPDIARNIVGVAEGGVMVRPEHNLAYAGEGAKWSGVVGMALTGMAAAYGDDLSPYLTDLGKKVVAQMVGVKIDDAENTYDHLRWEELFRPEYPTPDDVPPIRAVLDDTNMGLAPVPSYPYYIGQSGGGADQQKTPVHPTLGDGDGVMLLGDTRGLAQYYCDAGTTVQYEEYPPIGHTYAGPYWATQMAPWVNARFAGQAPPSTCGSVPAGNSLTD</sequence>